<evidence type="ECO:0000259" key="9">
    <source>
        <dbReference type="Pfam" id="PF03732"/>
    </source>
</evidence>
<feature type="transmembrane region" description="Helical" evidence="7">
    <location>
        <begin position="6"/>
        <end position="28"/>
    </location>
</feature>
<name>A0A6A3IRN8_9STRA</name>
<gene>
    <name evidence="10" type="ORF">PR001_g23075</name>
</gene>
<evidence type="ECO:0000256" key="7">
    <source>
        <dbReference type="SAM" id="Phobius"/>
    </source>
</evidence>
<comment type="subcellular location">
    <subcellularLocation>
        <location evidence="1">Membrane</location>
        <topology evidence="1">Multi-pass membrane protein</topology>
    </subcellularLocation>
</comment>
<evidence type="ECO:0000256" key="2">
    <source>
        <dbReference type="ARBA" id="ARBA00008816"/>
    </source>
</evidence>
<dbReference type="Pfam" id="PF01569">
    <property type="entry name" value="PAP2"/>
    <property type="match status" value="1"/>
</dbReference>
<evidence type="ECO:0000313" key="11">
    <source>
        <dbReference type="Proteomes" id="UP000429607"/>
    </source>
</evidence>
<evidence type="ECO:0000256" key="6">
    <source>
        <dbReference type="SAM" id="MobiDB-lite"/>
    </source>
</evidence>
<dbReference type="InterPro" id="IPR043216">
    <property type="entry name" value="PAP-like"/>
</dbReference>
<dbReference type="PANTHER" id="PTHR10165:SF35">
    <property type="entry name" value="RE23632P"/>
    <property type="match status" value="1"/>
</dbReference>
<organism evidence="10 11">
    <name type="scientific">Phytophthora rubi</name>
    <dbReference type="NCBI Taxonomy" id="129364"/>
    <lineage>
        <taxon>Eukaryota</taxon>
        <taxon>Sar</taxon>
        <taxon>Stramenopiles</taxon>
        <taxon>Oomycota</taxon>
        <taxon>Peronosporomycetes</taxon>
        <taxon>Peronosporales</taxon>
        <taxon>Peronosporaceae</taxon>
        <taxon>Phytophthora</taxon>
    </lineage>
</organism>
<dbReference type="AlphaFoldDB" id="A0A6A3IRN8"/>
<dbReference type="Proteomes" id="UP000429607">
    <property type="component" value="Unassembled WGS sequence"/>
</dbReference>
<feature type="domain" description="Phosphatidic acid phosphatase type 2/haloperoxidase" evidence="8">
    <location>
        <begin position="93"/>
        <end position="174"/>
    </location>
</feature>
<dbReference type="EMBL" id="QXFV01002669">
    <property type="protein sequence ID" value="KAE8984781.1"/>
    <property type="molecule type" value="Genomic_DNA"/>
</dbReference>
<evidence type="ECO:0000313" key="10">
    <source>
        <dbReference type="EMBL" id="KAE8984781.1"/>
    </source>
</evidence>
<dbReference type="Gene3D" id="1.20.144.10">
    <property type="entry name" value="Phosphatidic acid phosphatase type 2/haloperoxidase"/>
    <property type="match status" value="1"/>
</dbReference>
<feature type="domain" description="Retrotransposon gag" evidence="9">
    <location>
        <begin position="435"/>
        <end position="525"/>
    </location>
</feature>
<sequence length="575" mass="62275">MNDYRVLDFGCVVIVYLLAFVCSSIDVYERPIPGVRIRLNSTTVVWALDPSIDHQKLAEEVITIPVGANLIVNFVLPTFCQVRVIAHDTRDFLLSLFQSIALAQFVTQFTKNIIGRFRPSFYDMCGWKFEVVWDGVANLCTDEAGEKEGRRSFPSGHASSAWAGMLTLTVAAGNGGGVAHARWIGAAVCWWARPVVEASQPASATAEDDYGNEQYSTRRTRRATRGVDRPSGGSKAAGDHEDRGHGRQRNRDTEQEEISTATGNTPLGAGVSAGIGHLDDDGSGRGARTGGDGRAAGDAREVAGTGVTPATVTGAQAMGSLANDGTRRPGTAAARTDATASSNDDGHGGMGPARTPPPRRPAPEATRAVETPAMAPPAPIVIREKAKSLKLTKFKGLDDAMPATMWLKTVRAEVHRQAVTRGVNWQEKQLYHEVAAHLEGEAQRWFATVMETVPESEENIGTLADMLRAKYVTRRTGPEVVDLLNSRRQMRGERLLEYVQSLREIAEQGDIGEDWLVNAFLKGMSSTVGATHVRGHRPRNLDDAVNLAIPHVGDYGEGYGVGLEKAMTAWAWRRP</sequence>
<dbReference type="InterPro" id="IPR036938">
    <property type="entry name" value="PAP2/HPO_sf"/>
</dbReference>
<feature type="compositionally biased region" description="Gly residues" evidence="6">
    <location>
        <begin position="284"/>
        <end position="294"/>
    </location>
</feature>
<dbReference type="SUPFAM" id="SSF48317">
    <property type="entry name" value="Acid phosphatase/Vanadium-dependent haloperoxidase"/>
    <property type="match status" value="1"/>
</dbReference>
<keyword evidence="5 7" id="KW-0472">Membrane</keyword>
<evidence type="ECO:0000256" key="4">
    <source>
        <dbReference type="ARBA" id="ARBA00022989"/>
    </source>
</evidence>
<feature type="compositionally biased region" description="Basic and acidic residues" evidence="6">
    <location>
        <begin position="237"/>
        <end position="253"/>
    </location>
</feature>
<keyword evidence="3 7" id="KW-0812">Transmembrane</keyword>
<feature type="compositionally biased region" description="Low complexity" evidence="6">
    <location>
        <begin position="302"/>
        <end position="315"/>
    </location>
</feature>
<feature type="region of interest" description="Disordered" evidence="6">
    <location>
        <begin position="200"/>
        <end position="370"/>
    </location>
</feature>
<evidence type="ECO:0000259" key="8">
    <source>
        <dbReference type="Pfam" id="PF01569"/>
    </source>
</evidence>
<proteinExistence type="inferred from homology"/>
<dbReference type="PANTHER" id="PTHR10165">
    <property type="entry name" value="LIPID PHOSPHATE PHOSPHATASE"/>
    <property type="match status" value="1"/>
</dbReference>
<evidence type="ECO:0000256" key="3">
    <source>
        <dbReference type="ARBA" id="ARBA00022692"/>
    </source>
</evidence>
<evidence type="ECO:0008006" key="12">
    <source>
        <dbReference type="Google" id="ProtNLM"/>
    </source>
</evidence>
<dbReference type="GO" id="GO:0008195">
    <property type="term" value="F:phosphatidate phosphatase activity"/>
    <property type="evidence" value="ECO:0007669"/>
    <property type="project" value="TreeGrafter"/>
</dbReference>
<dbReference type="InterPro" id="IPR000326">
    <property type="entry name" value="PAP2/HPO"/>
</dbReference>
<dbReference type="InterPro" id="IPR005162">
    <property type="entry name" value="Retrotrans_gag_dom"/>
</dbReference>
<comment type="caution">
    <text evidence="10">The sequence shown here is derived from an EMBL/GenBank/DDBJ whole genome shotgun (WGS) entry which is preliminary data.</text>
</comment>
<comment type="similarity">
    <text evidence="2">Belongs to the PA-phosphatase related phosphoesterase family.</text>
</comment>
<dbReference type="GO" id="GO:0016020">
    <property type="term" value="C:membrane"/>
    <property type="evidence" value="ECO:0007669"/>
    <property type="project" value="UniProtKB-SubCell"/>
</dbReference>
<evidence type="ECO:0000256" key="5">
    <source>
        <dbReference type="ARBA" id="ARBA00023136"/>
    </source>
</evidence>
<evidence type="ECO:0000256" key="1">
    <source>
        <dbReference type="ARBA" id="ARBA00004141"/>
    </source>
</evidence>
<dbReference type="GO" id="GO:0046839">
    <property type="term" value="P:phospholipid dephosphorylation"/>
    <property type="evidence" value="ECO:0007669"/>
    <property type="project" value="TreeGrafter"/>
</dbReference>
<reference evidence="10 11" key="1">
    <citation type="submission" date="2018-09" db="EMBL/GenBank/DDBJ databases">
        <title>Genomic investigation of the strawberry pathogen Phytophthora fragariae indicates pathogenicity is determined by transcriptional variation in three key races.</title>
        <authorList>
            <person name="Adams T.M."/>
            <person name="Armitage A.D."/>
            <person name="Sobczyk M.K."/>
            <person name="Bates H.J."/>
            <person name="Dunwell J.M."/>
            <person name="Nellist C.F."/>
            <person name="Harrison R.J."/>
        </authorList>
    </citation>
    <scope>NUCLEOTIDE SEQUENCE [LARGE SCALE GENOMIC DNA]</scope>
    <source>
        <strain evidence="10 11">SCRP249</strain>
    </source>
</reference>
<keyword evidence="4 7" id="KW-1133">Transmembrane helix</keyword>
<accession>A0A6A3IRN8</accession>
<dbReference type="GO" id="GO:0006644">
    <property type="term" value="P:phospholipid metabolic process"/>
    <property type="evidence" value="ECO:0007669"/>
    <property type="project" value="InterPro"/>
</dbReference>
<feature type="compositionally biased region" description="Low complexity" evidence="6">
    <location>
        <begin position="328"/>
        <end position="340"/>
    </location>
</feature>
<protein>
    <recommendedName>
        <fullName evidence="12">Phosphatidic acid phosphatase type 2/haloperoxidase domain-containing protein</fullName>
    </recommendedName>
</protein>
<dbReference type="Pfam" id="PF03732">
    <property type="entry name" value="Retrotrans_gag"/>
    <property type="match status" value="1"/>
</dbReference>